<evidence type="ECO:0000256" key="1">
    <source>
        <dbReference type="SAM" id="SignalP"/>
    </source>
</evidence>
<dbReference type="EMBL" id="FOTO01000006">
    <property type="protein sequence ID" value="SFL75917.1"/>
    <property type="molecule type" value="Genomic_DNA"/>
</dbReference>
<keyword evidence="3" id="KW-1185">Reference proteome</keyword>
<dbReference type="Proteomes" id="UP000199581">
    <property type="component" value="Unassembled WGS sequence"/>
</dbReference>
<keyword evidence="1" id="KW-0732">Signal</keyword>
<dbReference type="RefSeq" id="WP_092191929.1">
    <property type="nucleotide sequence ID" value="NZ_FOTO01000006.1"/>
</dbReference>
<name>A0A8G2C314_DESNO</name>
<dbReference type="OrthoDB" id="996425at2"/>
<organism evidence="2 3">
    <name type="scientific">Desulfomicrobium norvegicum (strain DSM 1741 / NCIMB 8310)</name>
    <name type="common">Desulfovibrio baculatus (strain Norway 4)</name>
    <name type="synonym">Desulfovibrio desulfuricans (strain Norway 4)</name>
    <dbReference type="NCBI Taxonomy" id="52561"/>
    <lineage>
        <taxon>Bacteria</taxon>
        <taxon>Pseudomonadati</taxon>
        <taxon>Thermodesulfobacteriota</taxon>
        <taxon>Desulfovibrionia</taxon>
        <taxon>Desulfovibrionales</taxon>
        <taxon>Desulfomicrobiaceae</taxon>
        <taxon>Desulfomicrobium</taxon>
    </lineage>
</organism>
<feature type="chain" id="PRO_5034775728" evidence="1">
    <location>
        <begin position="22"/>
        <end position="180"/>
    </location>
</feature>
<dbReference type="AlphaFoldDB" id="A0A8G2C314"/>
<sequence length="180" mass="19737">MKETTILLAVLMLLAICPIEAGSASQKAMEAFEDVCLRTDEYGCYVNHKYGYALAWPKRLLRPLGESDAGDGQIFASADGLAELRCWGSLNDPPQETVSAAMAQALAAPGRQVTYKHLGKGFFVLSGYADGRIFYRRSIMAHGTQATFELTYETSLKKVFDPVIRDISTGFIIDPAFGLR</sequence>
<gene>
    <name evidence="2" type="ORF">SAMN05421830_1062</name>
</gene>
<proteinExistence type="predicted"/>
<evidence type="ECO:0000313" key="3">
    <source>
        <dbReference type="Proteomes" id="UP000199581"/>
    </source>
</evidence>
<feature type="signal peptide" evidence="1">
    <location>
        <begin position="1"/>
        <end position="21"/>
    </location>
</feature>
<comment type="caution">
    <text evidence="2">The sequence shown here is derived from an EMBL/GenBank/DDBJ whole genome shotgun (WGS) entry which is preliminary data.</text>
</comment>
<reference evidence="2 3" key="1">
    <citation type="submission" date="2016-10" db="EMBL/GenBank/DDBJ databases">
        <authorList>
            <person name="Varghese N."/>
            <person name="Submissions S."/>
        </authorList>
    </citation>
    <scope>NUCLEOTIDE SEQUENCE [LARGE SCALE GENOMIC DNA]</scope>
    <source>
        <strain evidence="2 3">DSM 1741</strain>
    </source>
</reference>
<evidence type="ECO:0000313" key="2">
    <source>
        <dbReference type="EMBL" id="SFL75917.1"/>
    </source>
</evidence>
<accession>A0A8G2C314</accession>
<protein>
    <submittedName>
        <fullName evidence="2">Uncharacterized protein</fullName>
    </submittedName>
</protein>